<protein>
    <submittedName>
        <fullName evidence="8">Thioredoxin</fullName>
    </submittedName>
</protein>
<dbReference type="NCBIfam" id="TIGR01068">
    <property type="entry name" value="thioredoxin"/>
    <property type="match status" value="1"/>
</dbReference>
<feature type="site" description="Deprotonates C-terminal active site Cys" evidence="5">
    <location>
        <position position="31"/>
    </location>
</feature>
<feature type="domain" description="Thioredoxin" evidence="7">
    <location>
        <begin position="1"/>
        <end position="112"/>
    </location>
</feature>
<dbReference type="EMBL" id="JAHEAC010000163">
    <property type="protein sequence ID" value="MBX8645071.1"/>
    <property type="molecule type" value="Genomic_DNA"/>
</dbReference>
<comment type="caution">
    <text evidence="8">The sequence shown here is derived from an EMBL/GenBank/DDBJ whole genome shotgun (WGS) entry which is preliminary data.</text>
</comment>
<keyword evidence="2" id="KW-0249">Electron transport</keyword>
<evidence type="ECO:0000256" key="4">
    <source>
        <dbReference type="ARBA" id="ARBA00023284"/>
    </source>
</evidence>
<proteinExistence type="predicted"/>
<feature type="site" description="Contributes to redox potential value" evidence="5">
    <location>
        <position position="38"/>
    </location>
</feature>
<evidence type="ECO:0000256" key="5">
    <source>
        <dbReference type="PIRSR" id="PIRSR000077-1"/>
    </source>
</evidence>
<dbReference type="InterPro" id="IPR013766">
    <property type="entry name" value="Thioredoxin_domain"/>
</dbReference>
<feature type="active site" description="Nucleophile" evidence="5">
    <location>
        <position position="37"/>
    </location>
</feature>
<evidence type="ECO:0000256" key="1">
    <source>
        <dbReference type="ARBA" id="ARBA00022448"/>
    </source>
</evidence>
<dbReference type="PIRSF" id="PIRSF000077">
    <property type="entry name" value="Thioredoxin"/>
    <property type="match status" value="1"/>
</dbReference>
<dbReference type="PROSITE" id="PS51352">
    <property type="entry name" value="THIOREDOXIN_2"/>
    <property type="match status" value="1"/>
</dbReference>
<evidence type="ECO:0000256" key="3">
    <source>
        <dbReference type="ARBA" id="ARBA00023157"/>
    </source>
</evidence>
<keyword evidence="4 6" id="KW-0676">Redox-active center</keyword>
<sequence length="112" mass="12448">MQENGFPDRPVVVDDSSFHEVIRKYPLVVVDCWAGWCQPCRMIAPSVEELAKELKGKVVFGKLDVDANAGVPQEYGIMSIPTLLVFKGGRHVDTIIGAVPKSVIRETINRHM</sequence>
<feature type="active site" description="Nucleophile" evidence="5">
    <location>
        <position position="40"/>
    </location>
</feature>
<dbReference type="CDD" id="cd02947">
    <property type="entry name" value="TRX_family"/>
    <property type="match status" value="1"/>
</dbReference>
<accession>A0A8J7YTP8</accession>
<organism evidence="8 10">
    <name type="scientific">Candidatus Sysuiplasma superficiale</name>
    <dbReference type="NCBI Taxonomy" id="2823368"/>
    <lineage>
        <taxon>Archaea</taxon>
        <taxon>Methanobacteriati</taxon>
        <taxon>Thermoplasmatota</taxon>
        <taxon>Thermoplasmata</taxon>
        <taxon>Candidatus Sysuiplasmatales</taxon>
        <taxon>Candidatus Sysuiplasmataceae</taxon>
        <taxon>Candidatus Sysuiplasma</taxon>
    </lineage>
</organism>
<gene>
    <name evidence="8" type="primary">trxA</name>
    <name evidence="8" type="ORF">J9259_08235</name>
    <name evidence="9" type="ORF">KIY12_10215</name>
</gene>
<evidence type="ECO:0000313" key="10">
    <source>
        <dbReference type="Proteomes" id="UP000716004"/>
    </source>
</evidence>
<reference evidence="8" key="1">
    <citation type="submission" date="2021-04" db="EMBL/GenBank/DDBJ databases">
        <title>Genomic insights into ecological role and evolution of a novel Thermoplasmata order Candidatus Sysuiplasmatales.</title>
        <authorList>
            <person name="Yuan Y."/>
        </authorList>
    </citation>
    <scope>NUCLEOTIDE SEQUENCE</scope>
    <source>
        <strain evidence="9">TUT19-bin139</strain>
        <strain evidence="8">YP2-bin.285</strain>
    </source>
</reference>
<feature type="site" description="Contributes to redox potential value" evidence="5">
    <location>
        <position position="39"/>
    </location>
</feature>
<evidence type="ECO:0000313" key="8">
    <source>
        <dbReference type="EMBL" id="MBX8632483.1"/>
    </source>
</evidence>
<keyword evidence="3 6" id="KW-1015">Disulfide bond</keyword>
<dbReference type="InterPro" id="IPR005746">
    <property type="entry name" value="Thioredoxin"/>
</dbReference>
<dbReference type="Pfam" id="PF00085">
    <property type="entry name" value="Thioredoxin"/>
    <property type="match status" value="1"/>
</dbReference>
<dbReference type="Proteomes" id="UP000750197">
    <property type="component" value="Unassembled WGS sequence"/>
</dbReference>
<dbReference type="GO" id="GO:0015035">
    <property type="term" value="F:protein-disulfide reductase activity"/>
    <property type="evidence" value="ECO:0007669"/>
    <property type="project" value="InterPro"/>
</dbReference>
<dbReference type="Gene3D" id="3.40.30.10">
    <property type="entry name" value="Glutaredoxin"/>
    <property type="match status" value="1"/>
</dbReference>
<dbReference type="PANTHER" id="PTHR45663:SF11">
    <property type="entry name" value="GEO12009P1"/>
    <property type="match status" value="1"/>
</dbReference>
<dbReference type="EMBL" id="JAGVSJ010000029">
    <property type="protein sequence ID" value="MBX8632483.1"/>
    <property type="molecule type" value="Genomic_DNA"/>
</dbReference>
<dbReference type="FunFam" id="3.40.30.10:FF:000001">
    <property type="entry name" value="Thioredoxin"/>
    <property type="match status" value="1"/>
</dbReference>
<evidence type="ECO:0000259" key="7">
    <source>
        <dbReference type="PROSITE" id="PS51352"/>
    </source>
</evidence>
<dbReference type="AlphaFoldDB" id="A0A8J7YTP8"/>
<dbReference type="PANTHER" id="PTHR45663">
    <property type="entry name" value="GEO12009P1"/>
    <property type="match status" value="1"/>
</dbReference>
<dbReference type="GO" id="GO:0005737">
    <property type="term" value="C:cytoplasm"/>
    <property type="evidence" value="ECO:0007669"/>
    <property type="project" value="TreeGrafter"/>
</dbReference>
<evidence type="ECO:0000256" key="6">
    <source>
        <dbReference type="PIRSR" id="PIRSR000077-4"/>
    </source>
</evidence>
<dbReference type="SUPFAM" id="SSF52833">
    <property type="entry name" value="Thioredoxin-like"/>
    <property type="match status" value="1"/>
</dbReference>
<dbReference type="Proteomes" id="UP000716004">
    <property type="component" value="Unassembled WGS sequence"/>
</dbReference>
<evidence type="ECO:0000313" key="9">
    <source>
        <dbReference type="EMBL" id="MBX8645071.1"/>
    </source>
</evidence>
<dbReference type="PRINTS" id="PR00421">
    <property type="entry name" value="THIOREDOXIN"/>
</dbReference>
<feature type="disulfide bond" description="Redox-active" evidence="6">
    <location>
        <begin position="37"/>
        <end position="40"/>
    </location>
</feature>
<name>A0A8J7YTP8_9ARCH</name>
<evidence type="ECO:0000256" key="2">
    <source>
        <dbReference type="ARBA" id="ARBA00022982"/>
    </source>
</evidence>
<dbReference type="InterPro" id="IPR036249">
    <property type="entry name" value="Thioredoxin-like_sf"/>
</dbReference>
<keyword evidence="1" id="KW-0813">Transport</keyword>